<accession>A0A2P2JMP1</accession>
<name>A0A2P2JMP1_RHIMU</name>
<evidence type="ECO:0000313" key="1">
    <source>
        <dbReference type="EMBL" id="MBW94719.1"/>
    </source>
</evidence>
<reference evidence="1" key="1">
    <citation type="submission" date="2018-02" db="EMBL/GenBank/DDBJ databases">
        <title>Rhizophora mucronata_Transcriptome.</title>
        <authorList>
            <person name="Meera S.P."/>
            <person name="Sreeshan A."/>
            <person name="Augustine A."/>
        </authorList>
    </citation>
    <scope>NUCLEOTIDE SEQUENCE</scope>
    <source>
        <tissue evidence="1">Leaf</tissue>
    </source>
</reference>
<dbReference type="EMBL" id="GGEC01014236">
    <property type="protein sequence ID" value="MBW94719.1"/>
    <property type="molecule type" value="Transcribed_RNA"/>
</dbReference>
<dbReference type="AlphaFoldDB" id="A0A2P2JMP1"/>
<organism evidence="1">
    <name type="scientific">Rhizophora mucronata</name>
    <name type="common">Asiatic mangrove</name>
    <dbReference type="NCBI Taxonomy" id="61149"/>
    <lineage>
        <taxon>Eukaryota</taxon>
        <taxon>Viridiplantae</taxon>
        <taxon>Streptophyta</taxon>
        <taxon>Embryophyta</taxon>
        <taxon>Tracheophyta</taxon>
        <taxon>Spermatophyta</taxon>
        <taxon>Magnoliopsida</taxon>
        <taxon>eudicotyledons</taxon>
        <taxon>Gunneridae</taxon>
        <taxon>Pentapetalae</taxon>
        <taxon>rosids</taxon>
        <taxon>fabids</taxon>
        <taxon>Malpighiales</taxon>
        <taxon>Rhizophoraceae</taxon>
        <taxon>Rhizophora</taxon>
    </lineage>
</organism>
<protein>
    <submittedName>
        <fullName evidence="1">Uncharacterized protein</fullName>
    </submittedName>
</protein>
<sequence>MNIFLKYEDYSCYYPFSESQTFPIPFSNQID</sequence>
<proteinExistence type="predicted"/>